<protein>
    <submittedName>
        <fullName evidence="1">Uncharacterized protein</fullName>
    </submittedName>
</protein>
<comment type="caution">
    <text evidence="1">The sequence shown here is derived from an EMBL/GenBank/DDBJ whole genome shotgun (WGS) entry which is preliminary data.</text>
</comment>
<keyword evidence="2" id="KW-1185">Reference proteome</keyword>
<gene>
    <name evidence="1" type="ORF">LIER_36657</name>
</gene>
<evidence type="ECO:0000313" key="2">
    <source>
        <dbReference type="Proteomes" id="UP001454036"/>
    </source>
</evidence>
<reference evidence="1 2" key="1">
    <citation type="submission" date="2024-01" db="EMBL/GenBank/DDBJ databases">
        <title>The complete chloroplast genome sequence of Lithospermum erythrorhizon: insights into the phylogenetic relationship among Boraginaceae species and the maternal lineages of purple gromwells.</title>
        <authorList>
            <person name="Okada T."/>
            <person name="Watanabe K."/>
        </authorList>
    </citation>
    <scope>NUCLEOTIDE SEQUENCE [LARGE SCALE GENOMIC DNA]</scope>
</reference>
<dbReference type="AlphaFoldDB" id="A0AAV3PB04"/>
<accession>A0AAV3PB04</accession>
<proteinExistence type="predicted"/>
<sequence length="75" mass="8736">MLKAFLWQGKDSGQYLSKVSWKQATLRKEKGGLEVLNERDISVLRRIAVTDTVAHAKEVIRWPKCNEPPQEWTNR</sequence>
<name>A0AAV3PB04_LITER</name>
<organism evidence="1 2">
    <name type="scientific">Lithospermum erythrorhizon</name>
    <name type="common">Purple gromwell</name>
    <name type="synonym">Lithospermum officinale var. erythrorhizon</name>
    <dbReference type="NCBI Taxonomy" id="34254"/>
    <lineage>
        <taxon>Eukaryota</taxon>
        <taxon>Viridiplantae</taxon>
        <taxon>Streptophyta</taxon>
        <taxon>Embryophyta</taxon>
        <taxon>Tracheophyta</taxon>
        <taxon>Spermatophyta</taxon>
        <taxon>Magnoliopsida</taxon>
        <taxon>eudicotyledons</taxon>
        <taxon>Gunneridae</taxon>
        <taxon>Pentapetalae</taxon>
        <taxon>asterids</taxon>
        <taxon>lamiids</taxon>
        <taxon>Boraginales</taxon>
        <taxon>Boraginaceae</taxon>
        <taxon>Boraginoideae</taxon>
        <taxon>Lithospermeae</taxon>
        <taxon>Lithospermum</taxon>
    </lineage>
</organism>
<evidence type="ECO:0000313" key="1">
    <source>
        <dbReference type="EMBL" id="GAA0148121.1"/>
    </source>
</evidence>
<dbReference type="Proteomes" id="UP001454036">
    <property type="component" value="Unassembled WGS sequence"/>
</dbReference>
<dbReference type="EMBL" id="BAABME010016943">
    <property type="protein sequence ID" value="GAA0148121.1"/>
    <property type="molecule type" value="Genomic_DNA"/>
</dbReference>